<dbReference type="Gramene" id="EOX99337">
    <property type="protein sequence ID" value="EOX99337"/>
    <property type="gene ID" value="TCM_007968"/>
</dbReference>
<gene>
    <name evidence="2" type="ORF">TCM_007968</name>
</gene>
<feature type="compositionally biased region" description="Polar residues" evidence="1">
    <location>
        <begin position="38"/>
        <end position="58"/>
    </location>
</feature>
<dbReference type="HOGENOM" id="CLU_2594599_0_0_1"/>
<dbReference type="EMBL" id="CM001880">
    <property type="protein sequence ID" value="EOX99337.1"/>
    <property type="molecule type" value="Genomic_DNA"/>
</dbReference>
<evidence type="ECO:0000313" key="2">
    <source>
        <dbReference type="EMBL" id="EOX99337.1"/>
    </source>
</evidence>
<reference evidence="2 3" key="1">
    <citation type="journal article" date="2013" name="Genome Biol.">
        <title>The genome sequence of the most widely cultivated cacao type and its use to identify candidate genes regulating pod color.</title>
        <authorList>
            <person name="Motamayor J.C."/>
            <person name="Mockaitis K."/>
            <person name="Schmutz J."/>
            <person name="Haiminen N."/>
            <person name="Iii D.L."/>
            <person name="Cornejo O."/>
            <person name="Findley S.D."/>
            <person name="Zheng P."/>
            <person name="Utro F."/>
            <person name="Royaert S."/>
            <person name="Saski C."/>
            <person name="Jenkins J."/>
            <person name="Podicheti R."/>
            <person name="Zhao M."/>
            <person name="Scheffler B.E."/>
            <person name="Stack J.C."/>
            <person name="Feltus F.A."/>
            <person name="Mustiga G.M."/>
            <person name="Amores F."/>
            <person name="Phillips W."/>
            <person name="Marelli J.P."/>
            <person name="May G.D."/>
            <person name="Shapiro H."/>
            <person name="Ma J."/>
            <person name="Bustamante C.D."/>
            <person name="Schnell R.J."/>
            <person name="Main D."/>
            <person name="Gilbert D."/>
            <person name="Parida L."/>
            <person name="Kuhn D.N."/>
        </authorList>
    </citation>
    <scope>NUCLEOTIDE SEQUENCE [LARGE SCALE GENOMIC DNA]</scope>
    <source>
        <strain evidence="3">cv. Matina 1-6</strain>
    </source>
</reference>
<dbReference type="InParanoid" id="A0A061E3X5"/>
<accession>A0A061E3X5</accession>
<dbReference type="Proteomes" id="UP000026915">
    <property type="component" value="Chromosome 2"/>
</dbReference>
<proteinExistence type="predicted"/>
<evidence type="ECO:0000256" key="1">
    <source>
        <dbReference type="SAM" id="MobiDB-lite"/>
    </source>
</evidence>
<organism evidence="2 3">
    <name type="scientific">Theobroma cacao</name>
    <name type="common">Cacao</name>
    <name type="synonym">Cocoa</name>
    <dbReference type="NCBI Taxonomy" id="3641"/>
    <lineage>
        <taxon>Eukaryota</taxon>
        <taxon>Viridiplantae</taxon>
        <taxon>Streptophyta</taxon>
        <taxon>Embryophyta</taxon>
        <taxon>Tracheophyta</taxon>
        <taxon>Spermatophyta</taxon>
        <taxon>Magnoliopsida</taxon>
        <taxon>eudicotyledons</taxon>
        <taxon>Gunneridae</taxon>
        <taxon>Pentapetalae</taxon>
        <taxon>rosids</taxon>
        <taxon>malvids</taxon>
        <taxon>Malvales</taxon>
        <taxon>Malvaceae</taxon>
        <taxon>Byttnerioideae</taxon>
        <taxon>Theobroma</taxon>
    </lineage>
</organism>
<name>A0A061E3X5_THECC</name>
<protein>
    <submittedName>
        <fullName evidence="2">Uncharacterized protein</fullName>
    </submittedName>
</protein>
<sequence>MVHKPPAQPDLYYDVITSPRVQNLKVGVAVKASFSPWGSHQFNAPTPRNRDNTVQSSKPPRKILSEICPHLTVFCVRRSS</sequence>
<feature type="region of interest" description="Disordered" evidence="1">
    <location>
        <begin position="38"/>
        <end position="60"/>
    </location>
</feature>
<evidence type="ECO:0000313" key="3">
    <source>
        <dbReference type="Proteomes" id="UP000026915"/>
    </source>
</evidence>
<keyword evidence="3" id="KW-1185">Reference proteome</keyword>
<dbReference type="AlphaFoldDB" id="A0A061E3X5"/>